<evidence type="ECO:0000256" key="2">
    <source>
        <dbReference type="ARBA" id="ARBA00007935"/>
    </source>
</evidence>
<sequence>MIGQSRRIRGILPYGISILLVLLIVLFAIRYGSVMIPLETVVLTLLQEGFGVPLGVELEASHVQIILHVRLPRIVLALLVGAALALAGAAFQGLLRNPLADPFTLGVSSGSALGAVTVLFFHLSFLGTLTLPFVSILSGFATLLFVIAFTRLVQRSLANETIILTGIIISSFLGAWLSLLVAFSQEDLRQIISWLMGSVGMRGWSHVWIMLPFFVIGVTLLLTTRRELNAFIYGEETAQQLGVSVTLKKFIILVGATCLTGAAVAVSGTIGFVGLVVPHMVRSLWGGDHRHLLPLSAILGAGFLVVADLTARTIVSPAEVPIGVVTALVGSPLFSWMLYRQYRTKKG</sequence>
<dbReference type="Gene3D" id="1.10.3470.10">
    <property type="entry name" value="ABC transporter involved in vitamin B12 uptake, BtuC"/>
    <property type="match status" value="1"/>
</dbReference>
<evidence type="ECO:0000256" key="8">
    <source>
        <dbReference type="SAM" id="Phobius"/>
    </source>
</evidence>
<feature type="transmembrane region" description="Helical" evidence="8">
    <location>
        <begin position="250"/>
        <end position="272"/>
    </location>
</feature>
<dbReference type="RefSeq" id="WP_204465388.1">
    <property type="nucleotide sequence ID" value="NZ_JAFBCV010000003.1"/>
</dbReference>
<feature type="transmembrane region" description="Helical" evidence="8">
    <location>
        <begin position="103"/>
        <end position="123"/>
    </location>
</feature>
<evidence type="ECO:0000256" key="3">
    <source>
        <dbReference type="ARBA" id="ARBA00022448"/>
    </source>
</evidence>
<dbReference type="Pfam" id="PF01032">
    <property type="entry name" value="FecCD"/>
    <property type="match status" value="1"/>
</dbReference>
<evidence type="ECO:0000256" key="7">
    <source>
        <dbReference type="ARBA" id="ARBA00023136"/>
    </source>
</evidence>
<dbReference type="InterPro" id="IPR037294">
    <property type="entry name" value="ABC_BtuC-like"/>
</dbReference>
<keyword evidence="5 8" id="KW-0812">Transmembrane</keyword>
<gene>
    <name evidence="9" type="ORF">JOC54_001495</name>
</gene>
<keyword evidence="3" id="KW-0813">Transport</keyword>
<comment type="caution">
    <text evidence="9">The sequence shown here is derived from an EMBL/GenBank/DDBJ whole genome shotgun (WGS) entry which is preliminary data.</text>
</comment>
<keyword evidence="6 8" id="KW-1133">Transmembrane helix</keyword>
<evidence type="ECO:0000313" key="10">
    <source>
        <dbReference type="Proteomes" id="UP001179280"/>
    </source>
</evidence>
<keyword evidence="7 8" id="KW-0472">Membrane</keyword>
<dbReference type="InterPro" id="IPR000522">
    <property type="entry name" value="ABC_transptr_permease_BtuC"/>
</dbReference>
<evidence type="ECO:0000256" key="5">
    <source>
        <dbReference type="ARBA" id="ARBA00022692"/>
    </source>
</evidence>
<feature type="transmembrane region" description="Helical" evidence="8">
    <location>
        <begin position="318"/>
        <end position="339"/>
    </location>
</feature>
<proteinExistence type="inferred from homology"/>
<feature type="transmembrane region" description="Helical" evidence="8">
    <location>
        <begin position="71"/>
        <end position="91"/>
    </location>
</feature>
<evidence type="ECO:0000256" key="4">
    <source>
        <dbReference type="ARBA" id="ARBA00022475"/>
    </source>
</evidence>
<name>A0ABS2SRX2_9BACI</name>
<keyword evidence="10" id="KW-1185">Reference proteome</keyword>
<dbReference type="PANTHER" id="PTHR30472">
    <property type="entry name" value="FERRIC ENTEROBACTIN TRANSPORT SYSTEM PERMEASE PROTEIN"/>
    <property type="match status" value="1"/>
</dbReference>
<reference evidence="9" key="1">
    <citation type="submission" date="2021-01" db="EMBL/GenBank/DDBJ databases">
        <title>Genomic Encyclopedia of Type Strains, Phase IV (KMG-IV): sequencing the most valuable type-strain genomes for metagenomic binning, comparative biology and taxonomic classification.</title>
        <authorList>
            <person name="Goeker M."/>
        </authorList>
    </citation>
    <scope>NUCLEOTIDE SEQUENCE</scope>
    <source>
        <strain evidence="9">DSM 21943</strain>
    </source>
</reference>
<dbReference type="PANTHER" id="PTHR30472:SF25">
    <property type="entry name" value="ABC TRANSPORTER PERMEASE PROTEIN MJ0876-RELATED"/>
    <property type="match status" value="1"/>
</dbReference>
<feature type="transmembrane region" description="Helical" evidence="8">
    <location>
        <begin position="129"/>
        <end position="150"/>
    </location>
</feature>
<dbReference type="CDD" id="cd06550">
    <property type="entry name" value="TM_ABC_iron-siderophores_like"/>
    <property type="match status" value="1"/>
</dbReference>
<evidence type="ECO:0000256" key="6">
    <source>
        <dbReference type="ARBA" id="ARBA00022989"/>
    </source>
</evidence>
<dbReference type="SUPFAM" id="SSF81345">
    <property type="entry name" value="ABC transporter involved in vitamin B12 uptake, BtuC"/>
    <property type="match status" value="1"/>
</dbReference>
<feature type="transmembrane region" description="Helical" evidence="8">
    <location>
        <begin position="292"/>
        <end position="311"/>
    </location>
</feature>
<keyword evidence="4" id="KW-1003">Cell membrane</keyword>
<feature type="transmembrane region" description="Helical" evidence="8">
    <location>
        <begin position="12"/>
        <end position="31"/>
    </location>
</feature>
<feature type="transmembrane region" description="Helical" evidence="8">
    <location>
        <begin position="203"/>
        <end position="222"/>
    </location>
</feature>
<protein>
    <submittedName>
        <fullName evidence="9">Iron complex transport system permease protein</fullName>
    </submittedName>
</protein>
<dbReference type="Proteomes" id="UP001179280">
    <property type="component" value="Unassembled WGS sequence"/>
</dbReference>
<comment type="similarity">
    <text evidence="2">Belongs to the binding-protein-dependent transport system permease family. FecCD subfamily.</text>
</comment>
<evidence type="ECO:0000256" key="1">
    <source>
        <dbReference type="ARBA" id="ARBA00004651"/>
    </source>
</evidence>
<feature type="transmembrane region" description="Helical" evidence="8">
    <location>
        <begin position="162"/>
        <end position="183"/>
    </location>
</feature>
<accession>A0ABS2SRX2</accession>
<comment type="subcellular location">
    <subcellularLocation>
        <location evidence="1">Cell membrane</location>
        <topology evidence="1">Multi-pass membrane protein</topology>
    </subcellularLocation>
</comment>
<evidence type="ECO:0000313" key="9">
    <source>
        <dbReference type="EMBL" id="MBM7838264.1"/>
    </source>
</evidence>
<dbReference type="EMBL" id="JAFBCV010000003">
    <property type="protein sequence ID" value="MBM7838264.1"/>
    <property type="molecule type" value="Genomic_DNA"/>
</dbReference>
<organism evidence="9 10">
    <name type="scientific">Shouchella xiaoxiensis</name>
    <dbReference type="NCBI Taxonomy" id="766895"/>
    <lineage>
        <taxon>Bacteria</taxon>
        <taxon>Bacillati</taxon>
        <taxon>Bacillota</taxon>
        <taxon>Bacilli</taxon>
        <taxon>Bacillales</taxon>
        <taxon>Bacillaceae</taxon>
        <taxon>Shouchella</taxon>
    </lineage>
</organism>